<keyword evidence="2" id="KW-0472">Membrane</keyword>
<dbReference type="PANTHER" id="PTHR40078">
    <property type="entry name" value="INTEGRAL MEMBRANE PROTEIN-RELATED"/>
    <property type="match status" value="1"/>
</dbReference>
<dbReference type="AlphaFoldDB" id="A0A0M4FKV3"/>
<feature type="region of interest" description="Disordered" evidence="1">
    <location>
        <begin position="294"/>
        <end position="313"/>
    </location>
</feature>
<dbReference type="Proteomes" id="UP000067625">
    <property type="component" value="Chromosome"/>
</dbReference>
<keyword evidence="2" id="KW-0812">Transmembrane</keyword>
<feature type="compositionally biased region" description="Basic and acidic residues" evidence="1">
    <location>
        <begin position="302"/>
        <end position="313"/>
    </location>
</feature>
<dbReference type="RefSeq" id="WP_053604283.1">
    <property type="nucleotide sequence ID" value="NZ_CP012600.1"/>
</dbReference>
<keyword evidence="2" id="KW-1133">Transmembrane helix</keyword>
<feature type="transmembrane region" description="Helical" evidence="2">
    <location>
        <begin position="85"/>
        <end position="104"/>
    </location>
</feature>
<dbReference type="EMBL" id="CP012600">
    <property type="protein sequence ID" value="ALC82491.1"/>
    <property type="molecule type" value="Genomic_DNA"/>
</dbReference>
<keyword evidence="4" id="KW-1185">Reference proteome</keyword>
<dbReference type="InterPro" id="IPR038750">
    <property type="entry name" value="YczE/YyaS-like"/>
</dbReference>
<dbReference type="PATRIC" id="fig|1441095.3.peg.2971"/>
<evidence type="ECO:0000313" key="3">
    <source>
        <dbReference type="EMBL" id="ALC82491.1"/>
    </source>
</evidence>
<protein>
    <recommendedName>
        <fullName evidence="5">Membrane protein YczE</fullName>
    </recommendedName>
</protein>
<evidence type="ECO:0000256" key="1">
    <source>
        <dbReference type="SAM" id="MobiDB-lite"/>
    </source>
</evidence>
<feature type="transmembrane region" description="Helical" evidence="2">
    <location>
        <begin position="58"/>
        <end position="79"/>
    </location>
</feature>
<organism evidence="3 4">
    <name type="scientific">Bacillus gobiensis</name>
    <dbReference type="NCBI Taxonomy" id="1441095"/>
    <lineage>
        <taxon>Bacteria</taxon>
        <taxon>Bacillati</taxon>
        <taxon>Bacillota</taxon>
        <taxon>Bacilli</taxon>
        <taxon>Bacillales</taxon>
        <taxon>Bacillaceae</taxon>
        <taxon>Bacillus</taxon>
    </lineage>
</organism>
<feature type="transmembrane region" description="Helical" evidence="2">
    <location>
        <begin position="16"/>
        <end position="37"/>
    </location>
</feature>
<accession>A0A0M4FKV3</accession>
<feature type="transmembrane region" description="Helical" evidence="2">
    <location>
        <begin position="116"/>
        <end position="139"/>
    </location>
</feature>
<dbReference type="Pfam" id="PF19700">
    <property type="entry name" value="DUF6198"/>
    <property type="match status" value="1"/>
</dbReference>
<reference evidence="3 4" key="2">
    <citation type="journal article" date="2016" name="Int. J. Syst. Evol. Microbiol.">
        <title>Bacillus gobiensis sp. nov., isolated from a soil sample.</title>
        <authorList>
            <person name="Liu B."/>
            <person name="Liu G.H."/>
            <person name="Cetin S."/>
            <person name="Schumann P."/>
            <person name="Pan Z.Z."/>
            <person name="Chen Q.Q."/>
        </authorList>
    </citation>
    <scope>NUCLEOTIDE SEQUENCE [LARGE SCALE GENOMIC DNA]</scope>
    <source>
        <strain evidence="3 4">FJAT-4402</strain>
    </source>
</reference>
<dbReference type="STRING" id="1441095.AM592_13535"/>
<evidence type="ECO:0000256" key="2">
    <source>
        <dbReference type="SAM" id="Phobius"/>
    </source>
</evidence>
<sequence>MNLLENSDNKHKGLEIFLKSIMSFIGVALLAMGAMLCKQGNVGLDPFTAINIGISDKIGLSLGTYQLLANLFIILFVLFLDRKKIGIGTVINMVGAGFMIDWFSSIYSSVFHYEPTILTGIVNGILGLLLFTLGTSLYMCAKVGVAPYDALAPIASKRLRVKYRICRVVQDLGFMVSALIAGGPIGPATIIISFFAGPLISFWNTRLSRNIAASIVEFSKNPSGKNIGHGVGGAGRYTVHLVKESYNLTLITQEQLSDYSDEELEQRVQQTARTLKDTKAVVRNTINQYVMLKREERRRKKAENQNKKNEKKQ</sequence>
<feature type="transmembrane region" description="Helical" evidence="2">
    <location>
        <begin position="172"/>
        <end position="200"/>
    </location>
</feature>
<evidence type="ECO:0008006" key="5">
    <source>
        <dbReference type="Google" id="ProtNLM"/>
    </source>
</evidence>
<dbReference type="PANTHER" id="PTHR40078:SF1">
    <property type="entry name" value="INTEGRAL MEMBRANE PROTEIN"/>
    <property type="match status" value="1"/>
</dbReference>
<name>A0A0M4FKV3_9BACI</name>
<proteinExistence type="predicted"/>
<reference evidence="4" key="1">
    <citation type="submission" date="2015-08" db="EMBL/GenBank/DDBJ databases">
        <title>Genome sequencing project for genomic taxonomy and phylogenomics of Bacillus-like bacteria.</title>
        <authorList>
            <person name="Liu B."/>
            <person name="Wang J."/>
            <person name="Zhu Y."/>
            <person name="Liu G."/>
            <person name="Chen Q."/>
            <person name="Chen Z."/>
            <person name="Lan J."/>
            <person name="Che J."/>
            <person name="Ge C."/>
            <person name="Shi H."/>
            <person name="Pan Z."/>
            <person name="Liu X."/>
        </authorList>
    </citation>
    <scope>NUCLEOTIDE SEQUENCE [LARGE SCALE GENOMIC DNA]</scope>
    <source>
        <strain evidence="4">FJAT-4402</strain>
    </source>
</reference>
<evidence type="ECO:0000313" key="4">
    <source>
        <dbReference type="Proteomes" id="UP000067625"/>
    </source>
</evidence>
<dbReference type="OrthoDB" id="9814474at2"/>
<gene>
    <name evidence="3" type="ORF">AM592_13535</name>
</gene>